<gene>
    <name evidence="1" type="ordered locus">Arcpr_1504</name>
</gene>
<dbReference type="STRING" id="572546.Arcpr_1504"/>
<organism evidence="1 2">
    <name type="scientific">Archaeoglobus profundus (strain DSM 5631 / JCM 9629 / NBRC 100127 / Av18)</name>
    <dbReference type="NCBI Taxonomy" id="572546"/>
    <lineage>
        <taxon>Archaea</taxon>
        <taxon>Methanobacteriati</taxon>
        <taxon>Methanobacteriota</taxon>
        <taxon>Archaeoglobi</taxon>
        <taxon>Archaeoglobales</taxon>
        <taxon>Archaeoglobaceae</taxon>
        <taxon>Archaeoglobus</taxon>
    </lineage>
</organism>
<dbReference type="Proteomes" id="UP000001901">
    <property type="component" value="Chromosome"/>
</dbReference>
<dbReference type="AlphaFoldDB" id="D2REK6"/>
<dbReference type="RefSeq" id="WP_012940886.1">
    <property type="nucleotide sequence ID" value="NC_013741.1"/>
</dbReference>
<evidence type="ECO:0000313" key="1">
    <source>
        <dbReference type="EMBL" id="ADB58550.1"/>
    </source>
</evidence>
<dbReference type="InterPro" id="IPR011231">
    <property type="entry name" value="Phage_VT1-Sakai_H0018"/>
</dbReference>
<proteinExistence type="predicted"/>
<reference evidence="1 2" key="1">
    <citation type="journal article" date="2010" name="Stand. Genomic Sci.">
        <title>Complete genome sequence of Archaeoglobus profundus type strain (AV18).</title>
        <authorList>
            <person name="von Jan M."/>
            <person name="Lapidus A."/>
            <person name="Del Rio T.G."/>
            <person name="Copeland A."/>
            <person name="Tice H."/>
            <person name="Cheng J.F."/>
            <person name="Lucas S."/>
            <person name="Chen F."/>
            <person name="Nolan M."/>
            <person name="Goodwin L."/>
            <person name="Han C."/>
            <person name="Pitluck S."/>
            <person name="Liolios K."/>
            <person name="Ivanova N."/>
            <person name="Mavromatis K."/>
            <person name="Ovchinnikova G."/>
            <person name="Chertkov O."/>
            <person name="Pati A."/>
            <person name="Chen A."/>
            <person name="Palaniappan K."/>
            <person name="Land M."/>
            <person name="Hauser L."/>
            <person name="Chang Y.J."/>
            <person name="Jeffries C.D."/>
            <person name="Saunders E."/>
            <person name="Brettin T."/>
            <person name="Detter J.C."/>
            <person name="Chain P."/>
            <person name="Eichinger K."/>
            <person name="Huber H."/>
            <person name="Spring S."/>
            <person name="Rohde M."/>
            <person name="Goker M."/>
            <person name="Wirth R."/>
            <person name="Woyke T."/>
            <person name="Bristow J."/>
            <person name="Eisen J.A."/>
            <person name="Markowitz V."/>
            <person name="Hugenholtz P."/>
            <person name="Kyrpides N.C."/>
            <person name="Klenk H.P."/>
        </authorList>
    </citation>
    <scope>NUCLEOTIDE SEQUENCE [LARGE SCALE GENOMIC DNA]</scope>
    <source>
        <strain evidence="2">DSM 5631 / JCM 9629 / NBRC 100127 / Av18</strain>
    </source>
</reference>
<keyword evidence="2" id="KW-1185">Reference proteome</keyword>
<sequence>MVEVYPEGKYLPLTAGADITAGQVVELTGDKTVAPTGGASSKVIGVALINANAGENVTIVTEGVVEVVAAGAIAAGDKVQSAAGGKVAKFSATKTYTDSAGNTVDVDDATKIIGIALTSASADGDKILVKLTL</sequence>
<dbReference type="PaxDb" id="572546-Arcpr_1504"/>
<evidence type="ECO:0008006" key="3">
    <source>
        <dbReference type="Google" id="ProtNLM"/>
    </source>
</evidence>
<dbReference type="GeneID" id="8740194"/>
<name>D2REK6_ARCPA</name>
<dbReference type="HOGENOM" id="CLU_157000_0_0_2"/>
<dbReference type="EMBL" id="CP001857">
    <property type="protein sequence ID" value="ADB58550.1"/>
    <property type="molecule type" value="Genomic_DNA"/>
</dbReference>
<accession>D2REK6</accession>
<dbReference type="KEGG" id="apo:Arcpr_1504"/>
<evidence type="ECO:0000313" key="2">
    <source>
        <dbReference type="Proteomes" id="UP000001901"/>
    </source>
</evidence>
<protein>
    <recommendedName>
        <fullName evidence="3">DUF2190 family protein</fullName>
    </recommendedName>
</protein>
<dbReference type="Pfam" id="PF09956">
    <property type="entry name" value="Phage_cement_2"/>
    <property type="match status" value="1"/>
</dbReference>
<dbReference type="eggNOG" id="ENOG502N57A">
    <property type="taxonomic scope" value="Archaea"/>
</dbReference>